<dbReference type="KEGG" id="cel:CELE_Y51A2D.10"/>
<dbReference type="HOGENOM" id="CLU_121109_4_1_1"/>
<dbReference type="GO" id="GO:0005576">
    <property type="term" value="C:extracellular region"/>
    <property type="evidence" value="ECO:0007669"/>
    <property type="project" value="UniProtKB-SubCell"/>
</dbReference>
<dbReference type="OrthoDB" id="5778566at2759"/>
<feature type="chain" id="PRO_5004337033" evidence="5">
    <location>
        <begin position="18"/>
        <end position="141"/>
    </location>
</feature>
<evidence type="ECO:0000256" key="2">
    <source>
        <dbReference type="ARBA" id="ARBA00010112"/>
    </source>
</evidence>
<evidence type="ECO:0000256" key="1">
    <source>
        <dbReference type="ARBA" id="ARBA00004613"/>
    </source>
</evidence>
<sequence>MLKLCLLFLATLAVAHGLGGIVGRKQTVTVVGKLTCNGQAVKDVKIKLYEDGTVYDTKMDVTNTLADGTFKVVGGQNKIRKIDPKINIYHRCNHVGLCPKRVTIHVPKNAVGKGSKEAQLFDIGVLNLANKYPGEGTDCIH</sequence>
<dbReference type="STRING" id="6239.Y51A2D.10a.1"/>
<dbReference type="PhylomeDB" id="Q9XXQ6"/>
<dbReference type="Gene3D" id="2.60.40.3330">
    <property type="match status" value="1"/>
</dbReference>
<dbReference type="Proteomes" id="UP000001940">
    <property type="component" value="Chromosome V"/>
</dbReference>
<dbReference type="CTD" id="180210"/>
<dbReference type="InParanoid" id="Q9XXQ6"/>
<accession>Q9XXQ6</accession>
<keyword evidence="4 5" id="KW-0732">Signal</keyword>
<evidence type="ECO:0000256" key="5">
    <source>
        <dbReference type="SAM" id="SignalP"/>
    </source>
</evidence>
<evidence type="ECO:0000313" key="6">
    <source>
        <dbReference type="EMBL" id="CAA16408.1"/>
    </source>
</evidence>
<dbReference type="PaxDb" id="6239-Y51A2D.10a"/>
<dbReference type="ExpressionAtlas" id="Q9XXQ6">
    <property type="expression patterns" value="baseline and differential"/>
</dbReference>
<dbReference type="AGR" id="WB:WBGene00013078"/>
<dbReference type="InterPro" id="IPR038479">
    <property type="entry name" value="Transthyretin-like_sf"/>
</dbReference>
<dbReference type="RefSeq" id="NP_001256814.1">
    <property type="nucleotide sequence ID" value="NM_001269885.2"/>
</dbReference>
<gene>
    <name evidence="6 8" type="primary">ttr-25</name>
    <name evidence="6" type="ORF">CELE_Y51A2D.10</name>
    <name evidence="8" type="ORF">Y51A2D.10</name>
</gene>
<dbReference type="PANTHER" id="PTHR21700:SF37">
    <property type="entry name" value="TRANSTHYRETIN-RELATED FAMILY DOMAIN"/>
    <property type="match status" value="1"/>
</dbReference>
<dbReference type="OMA" id="PGETTDC"/>
<evidence type="ECO:0000313" key="8">
    <source>
        <dbReference type="WormBase" id="Y51A2D.10a"/>
    </source>
</evidence>
<dbReference type="WormBase" id="Y51A2D.10a">
    <property type="protein sequence ID" value="CE19206"/>
    <property type="gene ID" value="WBGene00013078"/>
    <property type="gene designation" value="ttr-25"/>
</dbReference>
<comment type="subcellular location">
    <subcellularLocation>
        <location evidence="1">Secreted</location>
    </subcellularLocation>
</comment>
<evidence type="ECO:0000313" key="7">
    <source>
        <dbReference type="Proteomes" id="UP000001940"/>
    </source>
</evidence>
<organism evidence="6 7">
    <name type="scientific">Caenorhabditis elegans</name>
    <dbReference type="NCBI Taxonomy" id="6239"/>
    <lineage>
        <taxon>Eukaryota</taxon>
        <taxon>Metazoa</taxon>
        <taxon>Ecdysozoa</taxon>
        <taxon>Nematoda</taxon>
        <taxon>Chromadorea</taxon>
        <taxon>Rhabditida</taxon>
        <taxon>Rhabditina</taxon>
        <taxon>Rhabditomorpha</taxon>
        <taxon>Rhabditoidea</taxon>
        <taxon>Rhabditidae</taxon>
        <taxon>Peloderinae</taxon>
        <taxon>Caenorhabditis</taxon>
    </lineage>
</organism>
<reference evidence="6 7" key="1">
    <citation type="journal article" date="1998" name="Science">
        <title>Genome sequence of the nematode C. elegans: a platform for investigating biology.</title>
        <authorList>
            <consortium name="The C. elegans sequencing consortium"/>
            <person name="Sulson J.E."/>
            <person name="Waterston R."/>
        </authorList>
    </citation>
    <scope>NUCLEOTIDE SEQUENCE [LARGE SCALE GENOMIC DNA]</scope>
    <source>
        <strain evidence="6 7">Bristol N2</strain>
    </source>
</reference>
<dbReference type="PeptideAtlas" id="Q9XXQ6"/>
<dbReference type="Bgee" id="WBGene00013078">
    <property type="expression patterns" value="Expressed in larva and 2 other cell types or tissues"/>
</dbReference>
<dbReference type="eggNOG" id="ENOG502THHM">
    <property type="taxonomic scope" value="Eukaryota"/>
</dbReference>
<evidence type="ECO:0000256" key="3">
    <source>
        <dbReference type="ARBA" id="ARBA00022525"/>
    </source>
</evidence>
<dbReference type="PANTHER" id="PTHR21700">
    <property type="entry name" value="TRANSTHYRETIN-LIKE FAMILY PROTEIN-RELATED"/>
    <property type="match status" value="1"/>
</dbReference>
<evidence type="ECO:0000256" key="4">
    <source>
        <dbReference type="ARBA" id="ARBA00022729"/>
    </source>
</evidence>
<evidence type="ECO:0007829" key="9">
    <source>
        <dbReference type="PeptideAtlas" id="Q9XXQ6"/>
    </source>
</evidence>
<dbReference type="GeneID" id="180210"/>
<proteinExistence type="evidence at protein level"/>
<keyword evidence="9" id="KW-1267">Proteomics identification</keyword>
<keyword evidence="7" id="KW-1185">Reference proteome</keyword>
<dbReference type="FunCoup" id="Q9XXQ6">
    <property type="interactions" value="813"/>
</dbReference>
<name>Q9XXQ6_CAEEL</name>
<dbReference type="SMR" id="Q9XXQ6"/>
<dbReference type="PIR" id="T27080">
    <property type="entry name" value="T27080"/>
</dbReference>
<keyword evidence="3" id="KW-0964">Secreted</keyword>
<dbReference type="AlphaFoldDB" id="Q9XXQ6"/>
<dbReference type="GO" id="GO:0009986">
    <property type="term" value="C:cell surface"/>
    <property type="evidence" value="ECO:0007669"/>
    <property type="project" value="InterPro"/>
</dbReference>
<protein>
    <submittedName>
        <fullName evidence="6">TransThyretin-Related family domain</fullName>
    </submittedName>
</protein>
<comment type="similarity">
    <text evidence="2">Belongs to the nematode transthyretin-like family.</text>
</comment>
<dbReference type="EMBL" id="BX284605">
    <property type="protein sequence ID" value="CAA16408.1"/>
    <property type="molecule type" value="Genomic_DNA"/>
</dbReference>
<dbReference type="InterPro" id="IPR001534">
    <property type="entry name" value="Transthyretin-like"/>
</dbReference>
<feature type="signal peptide" evidence="5">
    <location>
        <begin position="1"/>
        <end position="17"/>
    </location>
</feature>
<dbReference type="UCSC" id="Y51A2D.10.1">
    <property type="organism name" value="c. elegans"/>
</dbReference>
<dbReference type="Pfam" id="PF01060">
    <property type="entry name" value="TTR-52"/>
    <property type="match status" value="1"/>
</dbReference>